<evidence type="ECO:0000313" key="1">
    <source>
        <dbReference type="EMBL" id="MCP8936930.1"/>
    </source>
</evidence>
<reference evidence="1 2" key="1">
    <citation type="submission" date="2022-07" db="EMBL/GenBank/DDBJ databases">
        <authorList>
            <person name="Li W.-J."/>
            <person name="Deng Q.-Q."/>
        </authorList>
    </citation>
    <scope>NUCLEOTIDE SEQUENCE [LARGE SCALE GENOMIC DNA]</scope>
    <source>
        <strain evidence="1 2">SYSU M60028</strain>
    </source>
</reference>
<sequence>MTASPGSPRRNRVSPFGDIEATPARGLLMGNRGILHDDKGELGRARWRSRAWISCVLAYKGARRAIMSPGSYTELFFCDEAVAMAAGHRPCALCRRADFERFRAGWARGPGEGRAERASTIDARLHASRLDAARRPARFPARLGDLPDGAMATRAGDPGVAWLVRQGGVRRWSHDGYGPREDADPGETVTVLTPRLLVEVLRAGYTPLLHPSAG</sequence>
<gene>
    <name evidence="1" type="ORF">NK718_00230</name>
</gene>
<name>A0ABT1L6F0_9HYPH</name>
<proteinExistence type="predicted"/>
<dbReference type="EMBL" id="JANCLU010000001">
    <property type="protein sequence ID" value="MCP8936930.1"/>
    <property type="molecule type" value="Genomic_DNA"/>
</dbReference>
<keyword evidence="2" id="KW-1185">Reference proteome</keyword>
<dbReference type="Proteomes" id="UP001205890">
    <property type="component" value="Unassembled WGS sequence"/>
</dbReference>
<dbReference type="RefSeq" id="WP_254737325.1">
    <property type="nucleotide sequence ID" value="NZ_JANCLU010000001.1"/>
</dbReference>
<comment type="caution">
    <text evidence="1">The sequence shown here is derived from an EMBL/GenBank/DDBJ whole genome shotgun (WGS) entry which is preliminary data.</text>
</comment>
<organism evidence="1 2">
    <name type="scientific">Alsobacter ponti</name>
    <dbReference type="NCBI Taxonomy" id="2962936"/>
    <lineage>
        <taxon>Bacteria</taxon>
        <taxon>Pseudomonadati</taxon>
        <taxon>Pseudomonadota</taxon>
        <taxon>Alphaproteobacteria</taxon>
        <taxon>Hyphomicrobiales</taxon>
        <taxon>Alsobacteraceae</taxon>
        <taxon>Alsobacter</taxon>
    </lineage>
</organism>
<accession>A0ABT1L6F0</accession>
<evidence type="ECO:0000313" key="2">
    <source>
        <dbReference type="Proteomes" id="UP001205890"/>
    </source>
</evidence>
<protein>
    <submittedName>
        <fullName evidence="1">Uncharacterized protein</fullName>
    </submittedName>
</protein>